<reference evidence="3 4" key="1">
    <citation type="submission" date="2018-10" db="EMBL/GenBank/DDBJ databases">
        <title>Isolation from cow dung.</title>
        <authorList>
            <person name="Ling L."/>
        </authorList>
    </citation>
    <scope>NUCLEOTIDE SEQUENCE [LARGE SCALE GENOMIC DNA]</scope>
    <source>
        <strain evidence="3 4">NEAU-LL90</strain>
    </source>
</reference>
<evidence type="ECO:0000256" key="1">
    <source>
        <dbReference type="ARBA" id="ARBA00023002"/>
    </source>
</evidence>
<name>A0A3M2L0K1_9NOCA</name>
<comment type="caution">
    <text evidence="3">The sequence shown here is derived from an EMBL/GenBank/DDBJ whole genome shotgun (WGS) entry which is preliminary data.</text>
</comment>
<dbReference type="PANTHER" id="PTHR14239:SF10">
    <property type="entry name" value="REDUCTASE"/>
    <property type="match status" value="1"/>
</dbReference>
<evidence type="ECO:0000313" key="4">
    <source>
        <dbReference type="Proteomes" id="UP000279275"/>
    </source>
</evidence>
<evidence type="ECO:0000313" key="3">
    <source>
        <dbReference type="EMBL" id="RMI31247.1"/>
    </source>
</evidence>
<accession>A0A3M2L0K1</accession>
<dbReference type="Pfam" id="PF03807">
    <property type="entry name" value="F420_oxidored"/>
    <property type="match status" value="1"/>
</dbReference>
<evidence type="ECO:0000259" key="2">
    <source>
        <dbReference type="Pfam" id="PF03807"/>
    </source>
</evidence>
<gene>
    <name evidence="3" type="ORF">EBN03_17895</name>
</gene>
<dbReference type="GO" id="GO:0016491">
    <property type="term" value="F:oxidoreductase activity"/>
    <property type="evidence" value="ECO:0007669"/>
    <property type="project" value="UniProtKB-KW"/>
</dbReference>
<dbReference type="PANTHER" id="PTHR14239">
    <property type="entry name" value="DUDULIN-RELATED"/>
    <property type="match status" value="1"/>
</dbReference>
<dbReference type="Gene3D" id="3.40.50.720">
    <property type="entry name" value="NAD(P)-binding Rossmann-like Domain"/>
    <property type="match status" value="1"/>
</dbReference>
<feature type="domain" description="Pyrroline-5-carboxylate reductase catalytic N-terminal" evidence="2">
    <location>
        <begin position="34"/>
        <end position="124"/>
    </location>
</feature>
<organism evidence="3 4">
    <name type="scientific">Nocardia stercoris</name>
    <dbReference type="NCBI Taxonomy" id="2483361"/>
    <lineage>
        <taxon>Bacteria</taxon>
        <taxon>Bacillati</taxon>
        <taxon>Actinomycetota</taxon>
        <taxon>Actinomycetes</taxon>
        <taxon>Mycobacteriales</taxon>
        <taxon>Nocardiaceae</taxon>
        <taxon>Nocardia</taxon>
    </lineage>
</organism>
<dbReference type="AlphaFoldDB" id="A0A3M2L0K1"/>
<protein>
    <submittedName>
        <fullName evidence="3">NADP oxidoreductase</fullName>
    </submittedName>
</protein>
<keyword evidence="1" id="KW-0560">Oxidoreductase</keyword>
<dbReference type="InterPro" id="IPR036291">
    <property type="entry name" value="NAD(P)-bd_dom_sf"/>
</dbReference>
<dbReference type="InterPro" id="IPR029752">
    <property type="entry name" value="D-isomer_DH_CS1"/>
</dbReference>
<sequence>MITSGRDGDHQPVQVPIDRIGYPRCGIGQERQMRIGIIGTGHIGGNVARQAVRAGHEVILSFSRHPESLRDTATALGPAAIAGSPADAVTETDLTVLAVPWSAIDEALDQAGVLSGRIVVDTTNRFGAGPGPAAGQTAAEYNAARMPGARYTKSFNTLTARFQAEVADREPETRVVQWLCGDDADAKQTVAAFVDSLGYLAIDLGGIADCAVMESPRRPGAVYGEEYRRADAEAVVAAVRAGRPVPPLPSYY</sequence>
<proteinExistence type="predicted"/>
<keyword evidence="4" id="KW-1185">Reference proteome</keyword>
<dbReference type="InterPro" id="IPR051267">
    <property type="entry name" value="STEAP_metalloreductase"/>
</dbReference>
<dbReference type="SUPFAM" id="SSF51735">
    <property type="entry name" value="NAD(P)-binding Rossmann-fold domains"/>
    <property type="match status" value="1"/>
</dbReference>
<dbReference type="Proteomes" id="UP000279275">
    <property type="component" value="Unassembled WGS sequence"/>
</dbReference>
<dbReference type="PROSITE" id="PS00065">
    <property type="entry name" value="D_2_HYDROXYACID_DH_1"/>
    <property type="match status" value="1"/>
</dbReference>
<dbReference type="InterPro" id="IPR028939">
    <property type="entry name" value="P5C_Rdtase_cat_N"/>
</dbReference>
<dbReference type="EMBL" id="RFFH01000007">
    <property type="protein sequence ID" value="RMI31247.1"/>
    <property type="molecule type" value="Genomic_DNA"/>
</dbReference>